<organism evidence="2 3">
    <name type="scientific">Terrihabitans rhizophilus</name>
    <dbReference type="NCBI Taxonomy" id="3092662"/>
    <lineage>
        <taxon>Bacteria</taxon>
        <taxon>Pseudomonadati</taxon>
        <taxon>Pseudomonadota</taxon>
        <taxon>Alphaproteobacteria</taxon>
        <taxon>Hyphomicrobiales</taxon>
        <taxon>Terrihabitans</taxon>
    </lineage>
</organism>
<dbReference type="InterPro" id="IPR025310">
    <property type="entry name" value="DUF4164"/>
</dbReference>
<dbReference type="Pfam" id="PF13747">
    <property type="entry name" value="DUF4164"/>
    <property type="match status" value="1"/>
</dbReference>
<keyword evidence="3" id="KW-1185">Reference proteome</keyword>
<sequence>MSAALRRLDMAMASVEAASARVLDQRSAEADHEGEIAMLAEDRSRLANEMDEISARAARLETTNRDVARRLETAIDTIRDVLAQADEEGGARG</sequence>
<name>A0ABU4RSU6_9HYPH</name>
<dbReference type="Proteomes" id="UP001274321">
    <property type="component" value="Unassembled WGS sequence"/>
</dbReference>
<reference evidence="2 3" key="1">
    <citation type="submission" date="2023-11" db="EMBL/GenBank/DDBJ databases">
        <authorList>
            <person name="Bao R."/>
        </authorList>
    </citation>
    <scope>NUCLEOTIDE SEQUENCE [LARGE SCALE GENOMIC DNA]</scope>
    <source>
        <strain evidence="2 3">PJ23</strain>
    </source>
</reference>
<dbReference type="EMBL" id="JAXAFJ010000006">
    <property type="protein sequence ID" value="MDX6806715.1"/>
    <property type="molecule type" value="Genomic_DNA"/>
</dbReference>
<gene>
    <name evidence="2" type="ORF">SCD90_11625</name>
</gene>
<accession>A0ABU4RSU6</accession>
<evidence type="ECO:0000256" key="1">
    <source>
        <dbReference type="SAM" id="Coils"/>
    </source>
</evidence>
<feature type="coiled-coil region" evidence="1">
    <location>
        <begin position="36"/>
        <end position="88"/>
    </location>
</feature>
<dbReference type="RefSeq" id="WP_319844838.1">
    <property type="nucleotide sequence ID" value="NZ_JAXAFJ010000006.1"/>
</dbReference>
<comment type="caution">
    <text evidence="2">The sequence shown here is derived from an EMBL/GenBank/DDBJ whole genome shotgun (WGS) entry which is preliminary data.</text>
</comment>
<evidence type="ECO:0000313" key="3">
    <source>
        <dbReference type="Proteomes" id="UP001274321"/>
    </source>
</evidence>
<proteinExistence type="predicted"/>
<evidence type="ECO:0000313" key="2">
    <source>
        <dbReference type="EMBL" id="MDX6806715.1"/>
    </source>
</evidence>
<protein>
    <submittedName>
        <fullName evidence="2">DUF4164 family protein</fullName>
    </submittedName>
</protein>
<keyword evidence="1" id="KW-0175">Coiled coil</keyword>